<organism evidence="1 2">
    <name type="scientific">Fischerella thermalis JSC-11</name>
    <dbReference type="NCBI Taxonomy" id="741277"/>
    <lineage>
        <taxon>Bacteria</taxon>
        <taxon>Bacillati</taxon>
        <taxon>Cyanobacteriota</taxon>
        <taxon>Cyanophyceae</taxon>
        <taxon>Nostocales</taxon>
        <taxon>Hapalosiphonaceae</taxon>
        <taxon>Fischerella</taxon>
    </lineage>
</organism>
<dbReference type="PATRIC" id="fig|741277.3.peg.1215"/>
<keyword evidence="2" id="KW-1185">Reference proteome</keyword>
<accession>G6FQ84</accession>
<proteinExistence type="predicted"/>
<name>G6FQ84_9CYAN</name>
<dbReference type="AlphaFoldDB" id="G6FQ84"/>
<protein>
    <submittedName>
        <fullName evidence="1">Transposase, IS4 family protein</fullName>
    </submittedName>
</protein>
<dbReference type="Proteomes" id="UP000004344">
    <property type="component" value="Unassembled WGS sequence"/>
</dbReference>
<comment type="caution">
    <text evidence="1">The sequence shown here is derived from an EMBL/GenBank/DDBJ whole genome shotgun (WGS) entry which is preliminary data.</text>
</comment>
<evidence type="ECO:0000313" key="1">
    <source>
        <dbReference type="EMBL" id="EHC17969.1"/>
    </source>
</evidence>
<reference evidence="1 2" key="1">
    <citation type="submission" date="2011-09" db="EMBL/GenBank/DDBJ databases">
        <title>The draft genome of Fischerella sp. JSC-11.</title>
        <authorList>
            <consortium name="US DOE Joint Genome Institute (JGI-PGF)"/>
            <person name="Lucas S."/>
            <person name="Han J."/>
            <person name="Lapidus A."/>
            <person name="Cheng J.-F."/>
            <person name="Goodwin L."/>
            <person name="Pitluck S."/>
            <person name="Peters L."/>
            <person name="Land M.L."/>
            <person name="Hauser L."/>
            <person name="Sarkisova S."/>
            <person name="Bryant D.A."/>
            <person name="Brown I."/>
            <person name="Woyke T.J."/>
        </authorList>
    </citation>
    <scope>NUCLEOTIDE SEQUENCE [LARGE SCALE GENOMIC DNA]</scope>
    <source>
        <strain evidence="1 2">JSC-11</strain>
    </source>
</reference>
<dbReference type="EMBL" id="AGIZ01000003">
    <property type="protein sequence ID" value="EHC17969.1"/>
    <property type="molecule type" value="Genomic_DNA"/>
</dbReference>
<sequence length="74" mass="8710">MPSCFDKWCQRFDEAFTHKAQKIGFRDYLGGLLGESERKNFSQMAFNSIGVEYHKLHHFLTEAPKFAQRGFYQS</sequence>
<gene>
    <name evidence="1" type="ORF">FJSC11DRAFT_1031</name>
</gene>
<evidence type="ECO:0000313" key="2">
    <source>
        <dbReference type="Proteomes" id="UP000004344"/>
    </source>
</evidence>